<sequence length="237" mass="25902">MKLRILLPLVALTAGIVLFSCSKDDNNGAKEDQVLDKYLPGTTMEIKDVAIYTKDGVIRDAAAIQGYMDRNLNSDMKARFYVGVSNVPVPQDNTNLSFLDNNRVNINGINKEITAYKDSVMLISDYVSSPTPSYGISSCSDLFAKIPAYTPFYGCPDSSCATYRETNPIITDGNKSYFIPLITYAVTTSECTFYSASWPMVNTLSNNFQSALKTGDTVLVQYAKLPLVHKTGSGSGN</sequence>
<organism evidence="2 3">
    <name type="scientific">Niastella yeongjuensis</name>
    <dbReference type="NCBI Taxonomy" id="354355"/>
    <lineage>
        <taxon>Bacteria</taxon>
        <taxon>Pseudomonadati</taxon>
        <taxon>Bacteroidota</taxon>
        <taxon>Chitinophagia</taxon>
        <taxon>Chitinophagales</taxon>
        <taxon>Chitinophagaceae</taxon>
        <taxon>Niastella</taxon>
    </lineage>
</organism>
<accession>A0A1V9EF31</accession>
<proteinExistence type="predicted"/>
<evidence type="ECO:0000313" key="3">
    <source>
        <dbReference type="Proteomes" id="UP000192610"/>
    </source>
</evidence>
<feature type="signal peptide" evidence="1">
    <location>
        <begin position="1"/>
        <end position="22"/>
    </location>
</feature>
<dbReference type="OrthoDB" id="662345at2"/>
<dbReference type="AlphaFoldDB" id="A0A1V9EF31"/>
<dbReference type="EMBL" id="LVXG01000034">
    <property type="protein sequence ID" value="OQP44535.1"/>
    <property type="molecule type" value="Genomic_DNA"/>
</dbReference>
<evidence type="ECO:0000313" key="2">
    <source>
        <dbReference type="EMBL" id="OQP44535.1"/>
    </source>
</evidence>
<evidence type="ECO:0008006" key="4">
    <source>
        <dbReference type="Google" id="ProtNLM"/>
    </source>
</evidence>
<feature type="chain" id="PRO_5010746273" description="Lipoprotein" evidence="1">
    <location>
        <begin position="23"/>
        <end position="237"/>
    </location>
</feature>
<keyword evidence="1" id="KW-0732">Signal</keyword>
<evidence type="ECO:0000256" key="1">
    <source>
        <dbReference type="SAM" id="SignalP"/>
    </source>
</evidence>
<dbReference type="RefSeq" id="WP_081202590.1">
    <property type="nucleotide sequence ID" value="NZ_FOCZ01000006.1"/>
</dbReference>
<dbReference type="Proteomes" id="UP000192610">
    <property type="component" value="Unassembled WGS sequence"/>
</dbReference>
<reference evidence="3" key="1">
    <citation type="submission" date="2016-04" db="EMBL/GenBank/DDBJ databases">
        <authorList>
            <person name="Chen L."/>
            <person name="Zhuang W."/>
            <person name="Wang G."/>
        </authorList>
    </citation>
    <scope>NUCLEOTIDE SEQUENCE [LARGE SCALE GENOMIC DNA]</scope>
    <source>
        <strain evidence="3">17621</strain>
    </source>
</reference>
<name>A0A1V9EF31_9BACT</name>
<comment type="caution">
    <text evidence="2">The sequence shown here is derived from an EMBL/GenBank/DDBJ whole genome shotgun (WGS) entry which is preliminary data.</text>
</comment>
<gene>
    <name evidence="2" type="ORF">A4H97_09180</name>
</gene>
<keyword evidence="3" id="KW-1185">Reference proteome</keyword>
<protein>
    <recommendedName>
        <fullName evidence="4">Lipoprotein</fullName>
    </recommendedName>
</protein>
<dbReference type="PROSITE" id="PS51257">
    <property type="entry name" value="PROKAR_LIPOPROTEIN"/>
    <property type="match status" value="1"/>
</dbReference>